<gene>
    <name evidence="2" type="ORF">SBAD_LOCUS11243</name>
</gene>
<dbReference type="EMBL" id="UZAM01015317">
    <property type="protein sequence ID" value="VDP38307.1"/>
    <property type="molecule type" value="Genomic_DNA"/>
</dbReference>
<keyword evidence="3" id="KW-1185">Reference proteome</keyword>
<evidence type="ECO:0000313" key="3">
    <source>
        <dbReference type="Proteomes" id="UP000270296"/>
    </source>
</evidence>
<feature type="compositionally biased region" description="Basic and acidic residues" evidence="1">
    <location>
        <begin position="154"/>
        <end position="164"/>
    </location>
</feature>
<proteinExistence type="predicted"/>
<evidence type="ECO:0000313" key="4">
    <source>
        <dbReference type="WBParaSite" id="SBAD_0001162701-mRNA-1"/>
    </source>
</evidence>
<dbReference type="Proteomes" id="UP000270296">
    <property type="component" value="Unassembled WGS sequence"/>
</dbReference>
<feature type="region of interest" description="Disordered" evidence="1">
    <location>
        <begin position="83"/>
        <end position="103"/>
    </location>
</feature>
<name>A0A183J5U5_9BILA</name>
<dbReference type="AlphaFoldDB" id="A0A183J5U5"/>
<protein>
    <submittedName>
        <fullName evidence="2 4">Uncharacterized protein</fullName>
    </submittedName>
</protein>
<dbReference type="WBParaSite" id="SBAD_0001162701-mRNA-1">
    <property type="protein sequence ID" value="SBAD_0001162701-mRNA-1"/>
    <property type="gene ID" value="SBAD_0001162701"/>
</dbReference>
<reference evidence="2 3" key="2">
    <citation type="submission" date="2018-11" db="EMBL/GenBank/DDBJ databases">
        <authorList>
            <consortium name="Pathogen Informatics"/>
        </authorList>
    </citation>
    <scope>NUCLEOTIDE SEQUENCE [LARGE SCALE GENOMIC DNA]</scope>
</reference>
<evidence type="ECO:0000313" key="2">
    <source>
        <dbReference type="EMBL" id="VDP38307.1"/>
    </source>
</evidence>
<reference evidence="4" key="1">
    <citation type="submission" date="2016-06" db="UniProtKB">
        <authorList>
            <consortium name="WormBaseParasite"/>
        </authorList>
    </citation>
    <scope>IDENTIFICATION</scope>
</reference>
<feature type="region of interest" description="Disordered" evidence="1">
    <location>
        <begin position="134"/>
        <end position="164"/>
    </location>
</feature>
<organism evidence="4">
    <name type="scientific">Soboliphyme baturini</name>
    <dbReference type="NCBI Taxonomy" id="241478"/>
    <lineage>
        <taxon>Eukaryota</taxon>
        <taxon>Metazoa</taxon>
        <taxon>Ecdysozoa</taxon>
        <taxon>Nematoda</taxon>
        <taxon>Enoplea</taxon>
        <taxon>Dorylaimia</taxon>
        <taxon>Dioctophymatida</taxon>
        <taxon>Dioctophymatoidea</taxon>
        <taxon>Soboliphymatidae</taxon>
        <taxon>Soboliphyme</taxon>
    </lineage>
</organism>
<evidence type="ECO:0000256" key="1">
    <source>
        <dbReference type="SAM" id="MobiDB-lite"/>
    </source>
</evidence>
<sequence>MVLPVPKRNNPAGSGSKTPHTDYGYFGNFERVRTIDFCELFDQFQDALKFGSRTERVEIVEGGGIHRSRTGCNLRIRVPTRVPAEPKPEIQSNHYGPQKPGNKRDAARCLKLVAQHDVAIAALGCRYEADTMTTTTDNATGQHRRPPPSPELRASIRSDQTSRREEHIHVVAAVVLLRVAHVT</sequence>
<feature type="region of interest" description="Disordered" evidence="1">
    <location>
        <begin position="1"/>
        <end position="21"/>
    </location>
</feature>
<accession>A0A183J5U5</accession>